<evidence type="ECO:0000259" key="3">
    <source>
        <dbReference type="Pfam" id="PF01979"/>
    </source>
</evidence>
<reference evidence="4" key="2">
    <citation type="submission" date="2020-09" db="EMBL/GenBank/DDBJ databases">
        <authorList>
            <person name="Sun Q."/>
            <person name="Ohkuma M."/>
        </authorList>
    </citation>
    <scope>NUCLEOTIDE SEQUENCE</scope>
    <source>
        <strain evidence="4">JCM 18487</strain>
    </source>
</reference>
<dbReference type="SUPFAM" id="SSF51338">
    <property type="entry name" value="Composite domain of metallo-dependent hydrolases"/>
    <property type="match status" value="1"/>
</dbReference>
<proteinExistence type="predicted"/>
<dbReference type="GO" id="GO:0016810">
    <property type="term" value="F:hydrolase activity, acting on carbon-nitrogen (but not peptide) bonds"/>
    <property type="evidence" value="ECO:0007669"/>
    <property type="project" value="InterPro"/>
</dbReference>
<protein>
    <submittedName>
        <fullName evidence="4">Isoaspartyl dipeptidase</fullName>
    </submittedName>
</protein>
<dbReference type="InterPro" id="IPR010229">
    <property type="entry name" value="Pept_M38_dipep"/>
</dbReference>
<dbReference type="Pfam" id="PF01979">
    <property type="entry name" value="Amidohydro_1"/>
    <property type="match status" value="1"/>
</dbReference>
<dbReference type="InterPro" id="IPR050378">
    <property type="entry name" value="Metallo-dep_Hydrolases_sf"/>
</dbReference>
<accession>A0A917K2S3</accession>
<comment type="caution">
    <text evidence="4">The sequence shown here is derived from an EMBL/GenBank/DDBJ whole genome shotgun (WGS) entry which is preliminary data.</text>
</comment>
<dbReference type="InterPro" id="IPR011059">
    <property type="entry name" value="Metal-dep_hydrolase_composite"/>
</dbReference>
<dbReference type="Gene3D" id="2.30.40.10">
    <property type="entry name" value="Urease, subunit C, domain 1"/>
    <property type="match status" value="1"/>
</dbReference>
<dbReference type="PANTHER" id="PTHR11647:SF1">
    <property type="entry name" value="COLLAPSIN RESPONSE MEDIATOR PROTEIN"/>
    <property type="match status" value="1"/>
</dbReference>
<name>A0A917K2S3_9BACL</name>
<dbReference type="GO" id="GO:0008798">
    <property type="term" value="F:beta-aspartyl-peptidase activity"/>
    <property type="evidence" value="ECO:0007669"/>
    <property type="project" value="InterPro"/>
</dbReference>
<dbReference type="PANTHER" id="PTHR11647">
    <property type="entry name" value="HYDRANTOINASE/DIHYDROPYRIMIDINASE FAMILY MEMBER"/>
    <property type="match status" value="1"/>
</dbReference>
<evidence type="ECO:0000313" key="4">
    <source>
        <dbReference type="EMBL" id="GGI98665.1"/>
    </source>
</evidence>
<dbReference type="AlphaFoldDB" id="A0A917K2S3"/>
<dbReference type="RefSeq" id="WP_188880974.1">
    <property type="nucleotide sequence ID" value="NZ_BMOY01000005.1"/>
</dbReference>
<feature type="region of interest" description="Disordered" evidence="2">
    <location>
        <begin position="399"/>
        <end position="449"/>
    </location>
</feature>
<keyword evidence="5" id="KW-1185">Reference proteome</keyword>
<organism evidence="4 5">
    <name type="scientific">Alicyclobacillus cellulosilyticus</name>
    <dbReference type="NCBI Taxonomy" id="1003997"/>
    <lineage>
        <taxon>Bacteria</taxon>
        <taxon>Bacillati</taxon>
        <taxon>Bacillota</taxon>
        <taxon>Bacilli</taxon>
        <taxon>Bacillales</taxon>
        <taxon>Alicyclobacillaceae</taxon>
        <taxon>Alicyclobacillus</taxon>
    </lineage>
</organism>
<evidence type="ECO:0000256" key="2">
    <source>
        <dbReference type="SAM" id="MobiDB-lite"/>
    </source>
</evidence>
<gene>
    <name evidence="4" type="primary">iadA</name>
    <name evidence="4" type="ORF">GCM10010885_05190</name>
</gene>
<evidence type="ECO:0000256" key="1">
    <source>
        <dbReference type="ARBA" id="ARBA00001947"/>
    </source>
</evidence>
<dbReference type="EMBL" id="BMOY01000005">
    <property type="protein sequence ID" value="GGI98665.1"/>
    <property type="molecule type" value="Genomic_DNA"/>
</dbReference>
<reference evidence="4" key="1">
    <citation type="journal article" date="2014" name="Int. J. Syst. Evol. Microbiol.">
        <title>Complete genome sequence of Corynebacterium casei LMG S-19264T (=DSM 44701T), isolated from a smear-ripened cheese.</title>
        <authorList>
            <consortium name="US DOE Joint Genome Institute (JGI-PGF)"/>
            <person name="Walter F."/>
            <person name="Albersmeier A."/>
            <person name="Kalinowski J."/>
            <person name="Ruckert C."/>
        </authorList>
    </citation>
    <scope>NUCLEOTIDE SEQUENCE</scope>
    <source>
        <strain evidence="4">JCM 18487</strain>
    </source>
</reference>
<sequence>MARLTLIKGADVYAPMPLGRKDVLIGGGQVLAVGDDLSLHGSIPLVEEIDARGMYLFPGLIDQHVHIAGGGGEGGFHFRTPEISLSHITTAGVTTVVGVLGTDGVTRSTAELLAKARGLEAEGITTYIYCGAYQVPTRTLTGSPRSDLVHIDKVIGVGEIAISDTRSSHPSERELAELASEAHVGGLLAGKAGVLHLHVGDDDTRLSILFHLVRQTELPIEMFTPTHLNRNPDLLADAIRYGKAGGLVDVTSGIRPDPHDHVSVKPSRAIRRLLDAGVPPEHITMSSDSNGSSPIFDDQGRLIAMGIGSISTLWEETRDAIVQEEVPVATAVGMVTSHVARVLKLRQKGMVREGGDADLLLTDAQFQIRHVFAHGRWMVRDGEPLVFGTYENAALVPSAPASRDSGRVDSGRGRAMFDPGATASVPSAPNARSAAPDQDGGPSQRRYGC</sequence>
<dbReference type="SUPFAM" id="SSF51556">
    <property type="entry name" value="Metallo-dependent hydrolases"/>
    <property type="match status" value="1"/>
</dbReference>
<dbReference type="InterPro" id="IPR032466">
    <property type="entry name" value="Metal_Hydrolase"/>
</dbReference>
<feature type="domain" description="Amidohydrolase-related" evidence="3">
    <location>
        <begin position="55"/>
        <end position="377"/>
    </location>
</feature>
<evidence type="ECO:0000313" key="5">
    <source>
        <dbReference type="Proteomes" id="UP000637695"/>
    </source>
</evidence>
<dbReference type="InterPro" id="IPR006680">
    <property type="entry name" value="Amidohydro-rel"/>
</dbReference>
<dbReference type="Proteomes" id="UP000637695">
    <property type="component" value="Unassembled WGS sequence"/>
</dbReference>
<dbReference type="NCBIfam" id="TIGR01975">
    <property type="entry name" value="isoAsp_dipep"/>
    <property type="match status" value="1"/>
</dbReference>
<comment type="cofactor">
    <cofactor evidence="1">
        <name>Zn(2+)</name>
        <dbReference type="ChEBI" id="CHEBI:29105"/>
    </cofactor>
</comment>
<dbReference type="Gene3D" id="3.20.20.140">
    <property type="entry name" value="Metal-dependent hydrolases"/>
    <property type="match status" value="1"/>
</dbReference>